<gene>
    <name evidence="1" type="ORF">NQ315_003297</name>
</gene>
<sequence>MRVQYNASHLNCPDAHEAGVNQNKTSYENTEINNVGTDRPSNSFECVVAYLIKFYNNTSVTRKFIQTVMENTYELFSEVLSHLKTEICDMNSLQPEQRNDRRHGNSVAVGFKTCEAQYVPIEKVLKKLLELDDVFNVIRNYINTESENTQSFTSIFNSKLWKGVYKNFKGRLVLPIFLYYDDFECGNPLGSHSGVHKVGGVYYTIGGIPPKYASRIENIFLWSLFYSSDRVQFGNDVIFREIYKQLLNLENNGIIININGDNLGVNSITGMTQSFSATNFCRICFCTKEVMQTMTLEDENYIRNKINYEQHLQEKSEGINSTCIFNSLPNFHITQNTCCDIMHDLLEGVCRYDMAKILNYFVFVKKCFSVDELNHRIKYFEYNQYIDIGNRIPAIIVTHIKKGCIIMSAAEMMSFVVHFSLLVGDLVDRESEYWMFYLTLYDIVHFSFKTEITSQELIYFKHLIKDHNQMYMQLFKEKPKHHFLVHYPSVIANVGPLTNLSSMRYEAFHKIGKTNAHVATSRINIIYTLPLRYQLKFCYRLQFKIGLEDAILVGKTLKNDLTNLTQYFEEHLNIHENIFEVDWIKFNGIYFNRSCIIKFRNNKGENKFGLYSLQKGCPNARESNIHAGMQSPGYSRSAR</sequence>
<reference evidence="1 2" key="1">
    <citation type="journal article" date="2023" name="Insect Mol. Biol.">
        <title>Genome sequencing provides insights into the evolution of gene families encoding plant cell wall-degrading enzymes in longhorned beetles.</title>
        <authorList>
            <person name="Shin N.R."/>
            <person name="Okamura Y."/>
            <person name="Kirsch R."/>
            <person name="Pauchet Y."/>
        </authorList>
    </citation>
    <scope>NUCLEOTIDE SEQUENCE [LARGE SCALE GENOMIC DNA]</scope>
    <source>
        <strain evidence="1">EAD_L_NR</strain>
    </source>
</reference>
<organism evidence="1 2">
    <name type="scientific">Exocentrus adspersus</name>
    <dbReference type="NCBI Taxonomy" id="1586481"/>
    <lineage>
        <taxon>Eukaryota</taxon>
        <taxon>Metazoa</taxon>
        <taxon>Ecdysozoa</taxon>
        <taxon>Arthropoda</taxon>
        <taxon>Hexapoda</taxon>
        <taxon>Insecta</taxon>
        <taxon>Pterygota</taxon>
        <taxon>Neoptera</taxon>
        <taxon>Endopterygota</taxon>
        <taxon>Coleoptera</taxon>
        <taxon>Polyphaga</taxon>
        <taxon>Cucujiformia</taxon>
        <taxon>Chrysomeloidea</taxon>
        <taxon>Cerambycidae</taxon>
        <taxon>Lamiinae</taxon>
        <taxon>Acanthocinini</taxon>
        <taxon>Exocentrus</taxon>
    </lineage>
</organism>
<evidence type="ECO:0000313" key="1">
    <source>
        <dbReference type="EMBL" id="KAJ8911122.1"/>
    </source>
</evidence>
<keyword evidence="2" id="KW-1185">Reference proteome</keyword>
<protein>
    <submittedName>
        <fullName evidence="1">Uncharacterized protein</fullName>
    </submittedName>
</protein>
<proteinExistence type="predicted"/>
<dbReference type="PANTHER" id="PTHR31912">
    <property type="entry name" value="IP13529P"/>
    <property type="match status" value="1"/>
</dbReference>
<evidence type="ECO:0000313" key="2">
    <source>
        <dbReference type="Proteomes" id="UP001159042"/>
    </source>
</evidence>
<dbReference type="PANTHER" id="PTHR31912:SF34">
    <property type="entry name" value="NOTOCHORD-RELATED PROTEIN"/>
    <property type="match status" value="1"/>
</dbReference>
<dbReference type="AlphaFoldDB" id="A0AAV8VAX1"/>
<dbReference type="EMBL" id="JANEYG010000215">
    <property type="protein sequence ID" value="KAJ8911122.1"/>
    <property type="molecule type" value="Genomic_DNA"/>
</dbReference>
<accession>A0AAV8VAX1</accession>
<name>A0AAV8VAX1_9CUCU</name>
<comment type="caution">
    <text evidence="1">The sequence shown here is derived from an EMBL/GenBank/DDBJ whole genome shotgun (WGS) entry which is preliminary data.</text>
</comment>
<dbReference type="Proteomes" id="UP001159042">
    <property type="component" value="Unassembled WGS sequence"/>
</dbReference>